<evidence type="ECO:0000313" key="3">
    <source>
        <dbReference type="Proteomes" id="UP001153069"/>
    </source>
</evidence>
<evidence type="ECO:0000313" key="2">
    <source>
        <dbReference type="EMBL" id="CAB9498263.1"/>
    </source>
</evidence>
<evidence type="ECO:0000256" key="1">
    <source>
        <dbReference type="SAM" id="MobiDB-lite"/>
    </source>
</evidence>
<dbReference type="Proteomes" id="UP001153069">
    <property type="component" value="Unassembled WGS sequence"/>
</dbReference>
<feature type="compositionally biased region" description="Polar residues" evidence="1">
    <location>
        <begin position="1864"/>
        <end position="1879"/>
    </location>
</feature>
<dbReference type="EMBL" id="CAICTM010000034">
    <property type="protein sequence ID" value="CAB9498263.1"/>
    <property type="molecule type" value="Genomic_DNA"/>
</dbReference>
<feature type="compositionally biased region" description="Low complexity" evidence="1">
    <location>
        <begin position="1880"/>
        <end position="1895"/>
    </location>
</feature>
<proteinExistence type="predicted"/>
<feature type="region of interest" description="Disordered" evidence="1">
    <location>
        <begin position="1712"/>
        <end position="1895"/>
    </location>
</feature>
<dbReference type="PANTHER" id="PTHR24216">
    <property type="entry name" value="PAXILLIN-RELATED"/>
    <property type="match status" value="1"/>
</dbReference>
<protein>
    <submittedName>
        <fullName evidence="2">Uncharacterized protein</fullName>
    </submittedName>
</protein>
<accession>A0A9N8H170</accession>
<dbReference type="PANTHER" id="PTHR24216:SF65">
    <property type="entry name" value="PAXILLIN-LIKE PROTEIN 1"/>
    <property type="match status" value="1"/>
</dbReference>
<name>A0A9N8H170_9STRA</name>
<sequence>MEIALLWIEPSKTHPQIPILDVATGQVTYDYSIGLMVDIDYYAGCDDPTANTCTVQVHGYGTCQSCEVDSTQQVTLIDCSNLGTSIFSSSGQQQLEFVHESIPEYDLQFFQLSDEWNGCDSATTGPSVTVSTFPSLVPVSDAPSFGPSSSISNFPTSIASVGPSHTYVPTYTGTYVSTAYATSSMISTLSLPGDVSQGDCFTVERVFQDTSADAGTGCRNGQVTYSYLSGVTSVVEITVDYFADCDDRTGDSCTITVSGDYGEGICSGCHVDSRNMVTLLDCTDVDPPVLATGQTQSVEFEHDVTPSYDLQFFGLEIGTSLCDELTSVPTSIVTYTPSQAYSLGPSMAVTGSSMVTDVVAGDPSVGDCYLVEREIQSTTPHPTTGCVVTELEYRYVNGDGAVYEVVHVDAAHDCVNTPDTCTISVEGKGECDGCLYSMGEVSLTDCSNIQPPVFPSGSQSAEFFYDGSPESPYDLKFLNLAYNEERCLNFVDTEIPSQEPNTSEPTAVPLTSVPSPTLVPISDAPSGIVRSVSVPAILDFTFYQGTTDTNPTPEDVAAILDQVELFYTDVLQGALPGVVESIQAILSTPGRRHLMSVDYSLHFDLIVSFFDGAGVLSEDELIEAMSNANYLDFVQSYAWTLQNSVFYDTEHVAFKDFLGSLSPSYTIPPISEAPSYTIPLISEAPSYTIPPISEAPSGFDEQGICDFPPELPIWGLIQPATPDPLAYMNLYHGDPSQGECYSVKAVETWNKMATDDEFYCCTNSGMVFSYYNGGTDIYGVDSGYEMESYETVEVVVTQDCGQRGLPPTCIINVENVGECSSCLVDESSGEVIMEDCSNLGAVFPPGPLSIAWYGFTEPGDDPGNNFFPLTYDEDHCNHPVFSGAGPSDAPSVEFSDAPSGVIEFGACEAPADHSLSAVGIPASPDISFHDHVQGDLNNGDCYTVKRAVHGMTQTSGADPETYCCSIFGRAYTYYNGGLGADGVETGFDEDIYYNVTVSVVEDCGNRDLPTECLVEVEGYGSCGCSYDDSSESVQLDGDCNSLGVFVHGRPEVSLTTNLNDDDEFFGLGYDPDRCMHPALNVVSDAPSYVPVSDYPSLVPASDAPSFVAVSDHPSPVPLSDAPSLVGTFLLPYSDVPSLIPMSHAPSSIERSVSVPGILEFSFYDGTVDTVPDFEEVAAILEQVELFYTSVLQGAFPAVIDSIEALFSSPSRRDLMSVDYSLHFDLLVSFFGESAVPTEEEMVAVMKNVNYEDFVQSYAWNTEVHGSSTIFLNTEEVAFVDVLSSLTPSHIIPLISEAPSYTVPPISEAPSGFDEQGICDFPPELPIWGLIQPATPDPLAYMNLYHGDPSQGECYSVKAVETWNKMATDDEFYCCTNSGMVFSYYNGGTDIYGVDSGYEMESYDTVEVVVTQDCGQRGLPPTCIINVENVGECSSCLVDESSGEVIMEDCSNLGAVFPPGPLSIAWYGFTEPGDDPSNNFFPLTYDEDHCNHPVFSGAGPSDAPSVEFSDAPSGVIEFGACEAPADHSLSAVGIPASPDISFHDHVQGDLNNGDCYTVKRAVHGMTQTSGADPETYCCSIFGRAYTYYNGGLGADGVETGFDEDIYYNVTVSVVEDCGNRDLPTECLVEVEGYGSCGCSYDDSSESVQLDGDCNSLGVFVHGHPEVSLTTNLNDDDEFFGLGYDPDRCMHPALNVVSDAPSYVPVSDYPSLVPASDSPHSSYTNAPSSVPLSESPHISFSSSPLSSVTNTPSSVPLSGSPIISVSGSPHSSYTNAPSSVPLSESPHSSFSASPLSSVTDTPSSVPLSGSPISSFSASPQSSSTNAPSSVPLSESPISSVSASPQSSSTNAPSSVPLSGSPVSAVTGSPSAVSRSFSVTDEPTTAPPTETTVPTPTPMPSTLTCYDVFSNGAVSEGKCHATDIYYCIESWEDGCTATTAYYDYYNQAGAEKTSYHYISVFSATGCDPVANPGQPSNDCSIDSFDASVHTCNSCVSSGDTITMTDCSNVADTFDPSADQVISFAQDEFFDVIQTDAMCSHSSVTSSSDAGSYASYGTEDEASDVTLPLEVTLHFTFFEGHGENPDDQSIQLLVVNTINFFTTILLADDAFKDELKDIVMLSIDPVYSSASPDEFTITVTADIVVRGTQASNASTEAAATALGNANMTSYLRHYVRHNPTNQRNQFYEARKIQFKAFGHKKEVTGTQVR</sequence>
<reference evidence="2" key="1">
    <citation type="submission" date="2020-06" db="EMBL/GenBank/DDBJ databases">
        <authorList>
            <consortium name="Plant Systems Biology data submission"/>
        </authorList>
    </citation>
    <scope>NUCLEOTIDE SEQUENCE</scope>
    <source>
        <strain evidence="2">D6</strain>
    </source>
</reference>
<keyword evidence="3" id="KW-1185">Reference proteome</keyword>
<organism evidence="2 3">
    <name type="scientific">Seminavis robusta</name>
    <dbReference type="NCBI Taxonomy" id="568900"/>
    <lineage>
        <taxon>Eukaryota</taxon>
        <taxon>Sar</taxon>
        <taxon>Stramenopiles</taxon>
        <taxon>Ochrophyta</taxon>
        <taxon>Bacillariophyta</taxon>
        <taxon>Bacillariophyceae</taxon>
        <taxon>Bacillariophycidae</taxon>
        <taxon>Naviculales</taxon>
        <taxon>Naviculaceae</taxon>
        <taxon>Seminavis</taxon>
    </lineage>
</organism>
<gene>
    <name evidence="2" type="ORF">SEMRO_34_G021960.1</name>
</gene>
<feature type="compositionally biased region" description="Polar residues" evidence="1">
    <location>
        <begin position="1716"/>
        <end position="1728"/>
    </location>
</feature>
<comment type="caution">
    <text evidence="2">The sequence shown here is derived from an EMBL/GenBank/DDBJ whole genome shotgun (WGS) entry which is preliminary data.</text>
</comment>
<feature type="compositionally biased region" description="Low complexity" evidence="1">
    <location>
        <begin position="1729"/>
        <end position="1863"/>
    </location>
</feature>